<evidence type="ECO:0000256" key="6">
    <source>
        <dbReference type="ARBA" id="ARBA00023033"/>
    </source>
</evidence>
<dbReference type="AlphaFoldDB" id="A0A4S9LUH7"/>
<dbReference type="CDD" id="cd11062">
    <property type="entry name" value="CYP58-like"/>
    <property type="match status" value="1"/>
</dbReference>
<keyword evidence="8" id="KW-0812">Transmembrane</keyword>
<proteinExistence type="inferred from homology"/>
<dbReference type="GO" id="GO:0020037">
    <property type="term" value="F:heme binding"/>
    <property type="evidence" value="ECO:0007669"/>
    <property type="project" value="InterPro"/>
</dbReference>
<dbReference type="SUPFAM" id="SSF48264">
    <property type="entry name" value="Cytochrome P450"/>
    <property type="match status" value="1"/>
</dbReference>
<dbReference type="InterPro" id="IPR036396">
    <property type="entry name" value="Cyt_P450_sf"/>
</dbReference>
<evidence type="ECO:0000256" key="3">
    <source>
        <dbReference type="ARBA" id="ARBA00022723"/>
    </source>
</evidence>
<evidence type="ECO:0000256" key="1">
    <source>
        <dbReference type="ARBA" id="ARBA00001971"/>
    </source>
</evidence>
<keyword evidence="7" id="KW-0349">Heme</keyword>
<organism evidence="9 10">
    <name type="scientific">Aureobasidium pullulans</name>
    <name type="common">Black yeast</name>
    <name type="synonym">Pullularia pullulans</name>
    <dbReference type="NCBI Taxonomy" id="5580"/>
    <lineage>
        <taxon>Eukaryota</taxon>
        <taxon>Fungi</taxon>
        <taxon>Dikarya</taxon>
        <taxon>Ascomycota</taxon>
        <taxon>Pezizomycotina</taxon>
        <taxon>Dothideomycetes</taxon>
        <taxon>Dothideomycetidae</taxon>
        <taxon>Dothideales</taxon>
        <taxon>Saccotheciaceae</taxon>
        <taxon>Aureobasidium</taxon>
    </lineage>
</organism>
<evidence type="ECO:0000256" key="2">
    <source>
        <dbReference type="ARBA" id="ARBA00010617"/>
    </source>
</evidence>
<sequence length="522" mass="59244">MSFVLNTELERFHLAPKHVSWTLGALLTLYIVVRCFYNLFFHPLRAIPGPRLAAMSSLNEFYWDVLRDGQYIFKIDEMHKLYGPIVRISPTEIHIRDSEYYSKIYAGGTRKIEKDASTVAGFSVPSSVAATIDHRLHRARRGYMNPYFAKRAIAELAPMIKERVSKLNSRLHEALETKRHVSLDRALAAMTADIITTRFYGEHFDYLGFPDFQMPIRDAFFGVSTIFHFGRFFPALITALRKLPIPIIAKILPSVADFLRFEKEIKRRIDQMLNNEELAEKSKGSIILQALNDERIPESERSLARLLDEGLVIIFAGTETSSRALAVTMYHLLSDKDIIVRMRQELATIKRCDENGFSLQDLESLPYLNGVVNEGFRLAFGPVSRLPRVSVEEPLLYGDYVIPPGYPVAQSTYFVHTDPAVFPEPYKFDPARWVEAAEAGFPLKNYLVNFTKGSRQCLGINMAHAELYITLAEVFSTFDMELYNTCAADVGIDSVRIIGYPKKEKNQTGQGEVEVLVTGLAC</sequence>
<evidence type="ECO:0000313" key="9">
    <source>
        <dbReference type="EMBL" id="THY33597.1"/>
    </source>
</evidence>
<comment type="caution">
    <text evidence="9">The sequence shown here is derived from an EMBL/GenBank/DDBJ whole genome shotgun (WGS) entry which is preliminary data.</text>
</comment>
<dbReference type="GO" id="GO:0016705">
    <property type="term" value="F:oxidoreductase activity, acting on paired donors, with incorporation or reduction of molecular oxygen"/>
    <property type="evidence" value="ECO:0007669"/>
    <property type="project" value="InterPro"/>
</dbReference>
<keyword evidence="3 7" id="KW-0479">Metal-binding</keyword>
<accession>A0A4S9LUH7</accession>
<evidence type="ECO:0008006" key="11">
    <source>
        <dbReference type="Google" id="ProtNLM"/>
    </source>
</evidence>
<gene>
    <name evidence="9" type="ORF">D6D01_02197</name>
</gene>
<dbReference type="InterPro" id="IPR002401">
    <property type="entry name" value="Cyt_P450_E_grp-I"/>
</dbReference>
<evidence type="ECO:0000256" key="5">
    <source>
        <dbReference type="ARBA" id="ARBA00023004"/>
    </source>
</evidence>
<keyword evidence="6" id="KW-0503">Monooxygenase</keyword>
<comment type="similarity">
    <text evidence="2">Belongs to the cytochrome P450 family.</text>
</comment>
<evidence type="ECO:0000256" key="4">
    <source>
        <dbReference type="ARBA" id="ARBA00023002"/>
    </source>
</evidence>
<evidence type="ECO:0000313" key="10">
    <source>
        <dbReference type="Proteomes" id="UP000306584"/>
    </source>
</evidence>
<evidence type="ECO:0000256" key="8">
    <source>
        <dbReference type="SAM" id="Phobius"/>
    </source>
</evidence>
<dbReference type="Proteomes" id="UP000306584">
    <property type="component" value="Unassembled WGS sequence"/>
</dbReference>
<evidence type="ECO:0000256" key="7">
    <source>
        <dbReference type="PIRSR" id="PIRSR602401-1"/>
    </source>
</evidence>
<feature type="transmembrane region" description="Helical" evidence="8">
    <location>
        <begin position="20"/>
        <end position="41"/>
    </location>
</feature>
<reference evidence="9 10" key="1">
    <citation type="submission" date="2018-10" db="EMBL/GenBank/DDBJ databases">
        <title>Fifty Aureobasidium pullulans genomes reveal a recombining polyextremotolerant generalist.</title>
        <authorList>
            <person name="Gostincar C."/>
            <person name="Turk M."/>
            <person name="Zajc J."/>
            <person name="Gunde-Cimerman N."/>
        </authorList>
    </citation>
    <scope>NUCLEOTIDE SEQUENCE [LARGE SCALE GENOMIC DNA]</scope>
    <source>
        <strain evidence="9 10">EXF-6604</strain>
    </source>
</reference>
<dbReference type="Gene3D" id="1.10.630.10">
    <property type="entry name" value="Cytochrome P450"/>
    <property type="match status" value="1"/>
</dbReference>
<keyword evidence="4" id="KW-0560">Oxidoreductase</keyword>
<dbReference type="InterPro" id="IPR050121">
    <property type="entry name" value="Cytochrome_P450_monoxygenase"/>
</dbReference>
<dbReference type="GO" id="GO:0004497">
    <property type="term" value="F:monooxygenase activity"/>
    <property type="evidence" value="ECO:0007669"/>
    <property type="project" value="UniProtKB-KW"/>
</dbReference>
<dbReference type="GO" id="GO:0005506">
    <property type="term" value="F:iron ion binding"/>
    <property type="evidence" value="ECO:0007669"/>
    <property type="project" value="InterPro"/>
</dbReference>
<dbReference type="Pfam" id="PF00067">
    <property type="entry name" value="p450"/>
    <property type="match status" value="1"/>
</dbReference>
<keyword evidence="8" id="KW-0472">Membrane</keyword>
<name>A0A4S9LUH7_AURPU</name>
<comment type="cofactor">
    <cofactor evidence="1 7">
        <name>heme</name>
        <dbReference type="ChEBI" id="CHEBI:30413"/>
    </cofactor>
</comment>
<protein>
    <recommendedName>
        <fullName evidence="11">Cytochrome P450</fullName>
    </recommendedName>
</protein>
<keyword evidence="5 7" id="KW-0408">Iron</keyword>
<dbReference type="EMBL" id="QZBD01000047">
    <property type="protein sequence ID" value="THY33597.1"/>
    <property type="molecule type" value="Genomic_DNA"/>
</dbReference>
<feature type="binding site" description="axial binding residue" evidence="7">
    <location>
        <position position="457"/>
    </location>
    <ligand>
        <name>heme</name>
        <dbReference type="ChEBI" id="CHEBI:30413"/>
    </ligand>
    <ligandPart>
        <name>Fe</name>
        <dbReference type="ChEBI" id="CHEBI:18248"/>
    </ligandPart>
</feature>
<dbReference type="PANTHER" id="PTHR24305">
    <property type="entry name" value="CYTOCHROME P450"/>
    <property type="match status" value="1"/>
</dbReference>
<keyword evidence="8" id="KW-1133">Transmembrane helix</keyword>
<dbReference type="PANTHER" id="PTHR24305:SF157">
    <property type="entry name" value="N-ACETYLTRYPTOPHAN 6-HYDROXYLASE IVOC-RELATED"/>
    <property type="match status" value="1"/>
</dbReference>
<dbReference type="InterPro" id="IPR001128">
    <property type="entry name" value="Cyt_P450"/>
</dbReference>
<dbReference type="PRINTS" id="PR00463">
    <property type="entry name" value="EP450I"/>
</dbReference>